<dbReference type="PANTHER" id="PTHR43847">
    <property type="entry name" value="BLL3993 PROTEIN"/>
    <property type="match status" value="1"/>
</dbReference>
<dbReference type="Gene3D" id="1.20.120.1630">
    <property type="match status" value="1"/>
</dbReference>
<dbReference type="EMBL" id="VITK01000004">
    <property type="protein sequence ID" value="TWA99148.1"/>
    <property type="molecule type" value="Genomic_DNA"/>
</dbReference>
<evidence type="ECO:0000256" key="4">
    <source>
        <dbReference type="ARBA" id="ARBA00023136"/>
    </source>
</evidence>
<evidence type="ECO:0000256" key="2">
    <source>
        <dbReference type="ARBA" id="ARBA00022692"/>
    </source>
</evidence>
<feature type="transmembrane region" description="Helical" evidence="5">
    <location>
        <begin position="177"/>
        <end position="198"/>
    </location>
</feature>
<evidence type="ECO:0000313" key="7">
    <source>
        <dbReference type="Proteomes" id="UP000319949"/>
    </source>
</evidence>
<evidence type="ECO:0000313" key="6">
    <source>
        <dbReference type="EMBL" id="TWA99148.1"/>
    </source>
</evidence>
<feature type="transmembrane region" description="Helical" evidence="5">
    <location>
        <begin position="60"/>
        <end position="82"/>
    </location>
</feature>
<organism evidence="6 7">
    <name type="scientific">Bradyrhizobium stylosanthis</name>
    <dbReference type="NCBI Taxonomy" id="1803665"/>
    <lineage>
        <taxon>Bacteria</taxon>
        <taxon>Pseudomonadati</taxon>
        <taxon>Pseudomonadota</taxon>
        <taxon>Alphaproteobacteria</taxon>
        <taxon>Hyphomicrobiales</taxon>
        <taxon>Nitrobacteraceae</taxon>
        <taxon>Bradyrhizobium</taxon>
    </lineage>
</organism>
<dbReference type="GO" id="GO:0008168">
    <property type="term" value="F:methyltransferase activity"/>
    <property type="evidence" value="ECO:0007669"/>
    <property type="project" value="UniProtKB-KW"/>
</dbReference>
<evidence type="ECO:0000256" key="5">
    <source>
        <dbReference type="SAM" id="Phobius"/>
    </source>
</evidence>
<dbReference type="InterPro" id="IPR007318">
    <property type="entry name" value="Phopholipid_MeTrfase"/>
</dbReference>
<protein>
    <submittedName>
        <fullName evidence="6">Protein-S-isoprenylcysteine O-methyltransferase Ste14</fullName>
    </submittedName>
</protein>
<keyword evidence="3 5" id="KW-1133">Transmembrane helix</keyword>
<dbReference type="PANTHER" id="PTHR43847:SF1">
    <property type="entry name" value="BLL3993 PROTEIN"/>
    <property type="match status" value="1"/>
</dbReference>
<feature type="transmembrane region" description="Helical" evidence="5">
    <location>
        <begin position="94"/>
        <end position="112"/>
    </location>
</feature>
<evidence type="ECO:0000256" key="3">
    <source>
        <dbReference type="ARBA" id="ARBA00022989"/>
    </source>
</evidence>
<reference evidence="6 7" key="1">
    <citation type="submission" date="2019-06" db="EMBL/GenBank/DDBJ databases">
        <title>Genomic Encyclopedia of Type Strains, Phase IV (KMG-V): Genome sequencing to study the core and pangenomes of soil and plant-associated prokaryotes.</title>
        <authorList>
            <person name="Whitman W."/>
        </authorList>
    </citation>
    <scope>NUCLEOTIDE SEQUENCE [LARGE SCALE GENOMIC DNA]</scope>
    <source>
        <strain evidence="6 7">BR 510</strain>
    </source>
</reference>
<sequence>MTDIKLDATEASVTRASADMWLDWAARATVVAVFSAYAYANIAGLPGHFPLDSLHKGLGLAAAIANIMFVSLVASTALTRLAPVRKAKGIEPRASALLGTFLCIWLAALPRAELGPVLSALSIVLTIAGVSLSFVVLRWLGRSFSIMAEARRLVTAGPYQYVRHPLYLCEGIATLGALLRVISPWAILIVVAFAALQYRRMLNEERVLEEAFPEYRAYAAQTPRVVPRI</sequence>
<dbReference type="GO" id="GO:0012505">
    <property type="term" value="C:endomembrane system"/>
    <property type="evidence" value="ECO:0007669"/>
    <property type="project" value="UniProtKB-SubCell"/>
</dbReference>
<comment type="subcellular location">
    <subcellularLocation>
        <location evidence="1">Endomembrane system</location>
        <topology evidence="1">Multi-pass membrane protein</topology>
    </subcellularLocation>
</comment>
<dbReference type="AlphaFoldDB" id="A0A560DPW4"/>
<dbReference type="InterPro" id="IPR052527">
    <property type="entry name" value="Metal_cation-efflux_comp"/>
</dbReference>
<keyword evidence="6" id="KW-0808">Transferase</keyword>
<feature type="transmembrane region" description="Helical" evidence="5">
    <location>
        <begin position="21"/>
        <end position="40"/>
    </location>
</feature>
<keyword evidence="2 5" id="KW-0812">Transmembrane</keyword>
<dbReference type="RefSeq" id="WP_246670192.1">
    <property type="nucleotide sequence ID" value="NZ_VITK01000004.1"/>
</dbReference>
<keyword evidence="6" id="KW-0489">Methyltransferase</keyword>
<evidence type="ECO:0000256" key="1">
    <source>
        <dbReference type="ARBA" id="ARBA00004127"/>
    </source>
</evidence>
<proteinExistence type="predicted"/>
<dbReference type="GO" id="GO:0032259">
    <property type="term" value="P:methylation"/>
    <property type="evidence" value="ECO:0007669"/>
    <property type="project" value="UniProtKB-KW"/>
</dbReference>
<comment type="caution">
    <text evidence="6">The sequence shown here is derived from an EMBL/GenBank/DDBJ whole genome shotgun (WGS) entry which is preliminary data.</text>
</comment>
<keyword evidence="7" id="KW-1185">Reference proteome</keyword>
<accession>A0A560DPW4</accession>
<dbReference type="Proteomes" id="UP000319949">
    <property type="component" value="Unassembled WGS sequence"/>
</dbReference>
<name>A0A560DPW4_9BRAD</name>
<keyword evidence="4 5" id="KW-0472">Membrane</keyword>
<feature type="transmembrane region" description="Helical" evidence="5">
    <location>
        <begin position="118"/>
        <end position="141"/>
    </location>
</feature>
<dbReference type="Pfam" id="PF04191">
    <property type="entry name" value="PEMT"/>
    <property type="match status" value="1"/>
</dbReference>
<gene>
    <name evidence="6" type="ORF">FBZ96_104116</name>
</gene>